<dbReference type="EC" id="2.7.13.3" evidence="2"/>
<dbReference type="AlphaFoldDB" id="E1RBG1"/>
<evidence type="ECO:0000259" key="10">
    <source>
        <dbReference type="Pfam" id="PF07730"/>
    </source>
</evidence>
<proteinExistence type="predicted"/>
<evidence type="ECO:0000256" key="4">
    <source>
        <dbReference type="ARBA" id="ARBA00022679"/>
    </source>
</evidence>
<keyword evidence="7" id="KW-0067">ATP-binding</keyword>
<protein>
    <recommendedName>
        <fullName evidence="2">histidine kinase</fullName>
        <ecNumber evidence="2">2.7.13.3</ecNumber>
    </recommendedName>
</protein>
<evidence type="ECO:0000256" key="1">
    <source>
        <dbReference type="ARBA" id="ARBA00000085"/>
    </source>
</evidence>
<evidence type="ECO:0000313" key="12">
    <source>
        <dbReference type="Proteomes" id="UP000002318"/>
    </source>
</evidence>
<keyword evidence="12" id="KW-1185">Reference proteome</keyword>
<comment type="catalytic activity">
    <reaction evidence="1">
        <text>ATP + protein L-histidine = ADP + protein N-phospho-L-histidine.</text>
        <dbReference type="EC" id="2.7.13.3"/>
    </reaction>
</comment>
<evidence type="ECO:0000313" key="11">
    <source>
        <dbReference type="EMBL" id="ADK79691.1"/>
    </source>
</evidence>
<dbReference type="EMBL" id="CP002116">
    <property type="protein sequence ID" value="ADK79691.1"/>
    <property type="molecule type" value="Genomic_DNA"/>
</dbReference>
<keyword evidence="4" id="KW-0808">Transferase</keyword>
<dbReference type="PANTHER" id="PTHR24421:SF10">
    <property type="entry name" value="NITRATE_NITRITE SENSOR PROTEIN NARQ"/>
    <property type="match status" value="1"/>
</dbReference>
<feature type="domain" description="Signal transduction histidine kinase subgroup 3 dimerisation and phosphoacceptor" evidence="10">
    <location>
        <begin position="216"/>
        <end position="281"/>
    </location>
</feature>
<keyword evidence="3" id="KW-0597">Phosphoprotein</keyword>
<accession>E1RBG1</accession>
<sequence length="411" mass="47017">MGAMHEKKMERERLFAIFLIGVSLLSHMGAGLFFGVQEQHVDYLRIHWHLPFYLLLAISAVLSILINLKIDSGKKQVILLIDVLLFFLIGYPLGPHLDIEIILGINLITILVFSFSDLYGEKIALIIIVVTLMLQAPYSLWFTQVPAPSMENMIFAAFILVVFTLFLSILKRVMNRLHHEEIRSRKYNRALDELTNNSFDYQHISRQNAMELIRTEKQYITREVHDIISYAMTNQLMLVQAAMSIKDKNSPVVDELLEKAKNEINGGMSKTRAALGELRDQEFDQEDVNLLVEQLIAKFKNFSHIDVQFRKDEFFSRLPRAYNQTIFHIIQQCMTNTYLHSSADTIEILCEHEGRCVVVVVKDNGTNSRGFREGIGIKGMRERIEMLGGVLKISALSLGFTVRAEIPIAEG</sequence>
<keyword evidence="8" id="KW-0902">Two-component regulatory system</keyword>
<organism evidence="11 12">
    <name type="scientific">Sediminispirochaeta smaragdinae (strain DSM 11293 / JCM 15392 / SEBR 4228)</name>
    <name type="common">Spirochaeta smaragdinae</name>
    <dbReference type="NCBI Taxonomy" id="573413"/>
    <lineage>
        <taxon>Bacteria</taxon>
        <taxon>Pseudomonadati</taxon>
        <taxon>Spirochaetota</taxon>
        <taxon>Spirochaetia</taxon>
        <taxon>Spirochaetales</taxon>
        <taxon>Spirochaetaceae</taxon>
        <taxon>Sediminispirochaeta</taxon>
    </lineage>
</organism>
<dbReference type="Proteomes" id="UP000002318">
    <property type="component" value="Chromosome"/>
</dbReference>
<evidence type="ECO:0000256" key="6">
    <source>
        <dbReference type="ARBA" id="ARBA00022777"/>
    </source>
</evidence>
<evidence type="ECO:0000256" key="3">
    <source>
        <dbReference type="ARBA" id="ARBA00022553"/>
    </source>
</evidence>
<feature type="transmembrane region" description="Helical" evidence="9">
    <location>
        <begin position="77"/>
        <end position="93"/>
    </location>
</feature>
<dbReference type="eggNOG" id="COG4585">
    <property type="taxonomic scope" value="Bacteria"/>
</dbReference>
<dbReference type="STRING" id="573413.Spirs_0546"/>
<dbReference type="KEGG" id="ssm:Spirs_0546"/>
<evidence type="ECO:0000256" key="9">
    <source>
        <dbReference type="SAM" id="Phobius"/>
    </source>
</evidence>
<feature type="transmembrane region" description="Helical" evidence="9">
    <location>
        <begin position="99"/>
        <end position="116"/>
    </location>
</feature>
<dbReference type="GO" id="GO:0016020">
    <property type="term" value="C:membrane"/>
    <property type="evidence" value="ECO:0007669"/>
    <property type="project" value="InterPro"/>
</dbReference>
<dbReference type="HOGENOM" id="CLU_000445_20_15_12"/>
<gene>
    <name evidence="11" type="ordered locus">Spirs_0546</name>
</gene>
<dbReference type="GO" id="GO:0046983">
    <property type="term" value="F:protein dimerization activity"/>
    <property type="evidence" value="ECO:0007669"/>
    <property type="project" value="InterPro"/>
</dbReference>
<evidence type="ECO:0000256" key="7">
    <source>
        <dbReference type="ARBA" id="ARBA00022840"/>
    </source>
</evidence>
<keyword evidence="6 11" id="KW-0418">Kinase</keyword>
<dbReference type="Pfam" id="PF07730">
    <property type="entry name" value="HisKA_3"/>
    <property type="match status" value="1"/>
</dbReference>
<dbReference type="Gene3D" id="3.30.565.10">
    <property type="entry name" value="Histidine kinase-like ATPase, C-terminal domain"/>
    <property type="match status" value="1"/>
</dbReference>
<keyword evidence="9" id="KW-1133">Transmembrane helix</keyword>
<keyword evidence="5" id="KW-0547">Nucleotide-binding</keyword>
<evidence type="ECO:0000256" key="5">
    <source>
        <dbReference type="ARBA" id="ARBA00022741"/>
    </source>
</evidence>
<dbReference type="InterPro" id="IPR011712">
    <property type="entry name" value="Sig_transdc_His_kin_sub3_dim/P"/>
</dbReference>
<name>E1RBG1_SEDSS</name>
<reference evidence="11 12" key="1">
    <citation type="journal article" date="2010" name="Stand. Genomic Sci.">
        <title>Complete genome sequence of Spirochaeta smaragdinae type strain (SEBR 4228).</title>
        <authorList>
            <person name="Mavromatis K."/>
            <person name="Yasawong M."/>
            <person name="Chertkov O."/>
            <person name="Lapidus A."/>
            <person name="Lucas S."/>
            <person name="Nolan M."/>
            <person name="Del Rio T.G."/>
            <person name="Tice H."/>
            <person name="Cheng J.F."/>
            <person name="Pitluck S."/>
            <person name="Liolios K."/>
            <person name="Ivanova N."/>
            <person name="Tapia R."/>
            <person name="Han C."/>
            <person name="Bruce D."/>
            <person name="Goodwin L."/>
            <person name="Pati A."/>
            <person name="Chen A."/>
            <person name="Palaniappan K."/>
            <person name="Land M."/>
            <person name="Hauser L."/>
            <person name="Chang Y.J."/>
            <person name="Jeffries C.D."/>
            <person name="Detter J.C."/>
            <person name="Rohde M."/>
            <person name="Brambilla E."/>
            <person name="Spring S."/>
            <person name="Goker M."/>
            <person name="Sikorski J."/>
            <person name="Woyke T."/>
            <person name="Bristow J."/>
            <person name="Eisen J.A."/>
            <person name="Markowitz V."/>
            <person name="Hugenholtz P."/>
            <person name="Klenk H.P."/>
            <person name="Kyrpides N.C."/>
        </authorList>
    </citation>
    <scope>NUCLEOTIDE SEQUENCE [LARGE SCALE GENOMIC DNA]</scope>
    <source>
        <strain evidence="12">DSM 11293 / JCM 15392 / SEBR 4228</strain>
    </source>
</reference>
<evidence type="ECO:0000256" key="2">
    <source>
        <dbReference type="ARBA" id="ARBA00012438"/>
    </source>
</evidence>
<dbReference type="InterPro" id="IPR036890">
    <property type="entry name" value="HATPase_C_sf"/>
</dbReference>
<dbReference type="GO" id="GO:0005524">
    <property type="term" value="F:ATP binding"/>
    <property type="evidence" value="ECO:0007669"/>
    <property type="project" value="UniProtKB-KW"/>
</dbReference>
<dbReference type="SUPFAM" id="SSF55874">
    <property type="entry name" value="ATPase domain of HSP90 chaperone/DNA topoisomerase II/histidine kinase"/>
    <property type="match status" value="1"/>
</dbReference>
<evidence type="ECO:0000256" key="8">
    <source>
        <dbReference type="ARBA" id="ARBA00023012"/>
    </source>
</evidence>
<feature type="transmembrane region" description="Helical" evidence="9">
    <location>
        <begin position="123"/>
        <end position="141"/>
    </location>
</feature>
<feature type="transmembrane region" description="Helical" evidence="9">
    <location>
        <begin position="51"/>
        <end position="70"/>
    </location>
</feature>
<keyword evidence="9" id="KW-0812">Transmembrane</keyword>
<dbReference type="PANTHER" id="PTHR24421">
    <property type="entry name" value="NITRATE/NITRITE SENSOR PROTEIN NARX-RELATED"/>
    <property type="match status" value="1"/>
</dbReference>
<keyword evidence="9" id="KW-0472">Membrane</keyword>
<dbReference type="InterPro" id="IPR050482">
    <property type="entry name" value="Sensor_HK_TwoCompSys"/>
</dbReference>
<feature type="transmembrane region" description="Helical" evidence="9">
    <location>
        <begin position="153"/>
        <end position="170"/>
    </location>
</feature>
<dbReference type="CDD" id="cd16917">
    <property type="entry name" value="HATPase_UhpB-NarQ-NarX-like"/>
    <property type="match status" value="1"/>
</dbReference>
<dbReference type="GO" id="GO:0000155">
    <property type="term" value="F:phosphorelay sensor kinase activity"/>
    <property type="evidence" value="ECO:0007669"/>
    <property type="project" value="InterPro"/>
</dbReference>